<dbReference type="Proteomes" id="UP001597414">
    <property type="component" value="Unassembled WGS sequence"/>
</dbReference>
<dbReference type="GO" id="GO:0016746">
    <property type="term" value="F:acyltransferase activity"/>
    <property type="evidence" value="ECO:0007669"/>
    <property type="project" value="UniProtKB-KW"/>
</dbReference>
<dbReference type="Gene3D" id="3.40.630.30">
    <property type="match status" value="1"/>
</dbReference>
<dbReference type="RefSeq" id="WP_380800787.1">
    <property type="nucleotide sequence ID" value="NZ_JBHUIV010000010.1"/>
</dbReference>
<dbReference type="InterPro" id="IPR050769">
    <property type="entry name" value="NAT_camello-type"/>
</dbReference>
<dbReference type="EMBL" id="JBHUIV010000010">
    <property type="protein sequence ID" value="MFD2200908.1"/>
    <property type="molecule type" value="Genomic_DNA"/>
</dbReference>
<sequence length="125" mass="14025">MMVKDIKIEEISSHEAPIELMLLADPSRSMIVEYLGHSTILTANFKKKVIGLIALYPIEELKLEIKNLAVLPHYQSQGLGKFLIQHAENFARSKGFFSLRICTGNSSFSQLALYQKLGFLITGKV</sequence>
<keyword evidence="4" id="KW-1185">Reference proteome</keyword>
<dbReference type="InterPro" id="IPR016181">
    <property type="entry name" value="Acyl_CoA_acyltransferase"/>
</dbReference>
<dbReference type="EC" id="2.3.-.-" evidence="3"/>
<gene>
    <name evidence="3" type="ORF">ACFSKV_04970</name>
</gene>
<dbReference type="PANTHER" id="PTHR13947">
    <property type="entry name" value="GNAT FAMILY N-ACETYLTRANSFERASE"/>
    <property type="match status" value="1"/>
</dbReference>
<dbReference type="Pfam" id="PF00583">
    <property type="entry name" value="Acetyltransf_1"/>
    <property type="match status" value="1"/>
</dbReference>
<keyword evidence="1 3" id="KW-0808">Transferase</keyword>
<evidence type="ECO:0000259" key="2">
    <source>
        <dbReference type="PROSITE" id="PS51186"/>
    </source>
</evidence>
<evidence type="ECO:0000313" key="3">
    <source>
        <dbReference type="EMBL" id="MFD2200908.1"/>
    </source>
</evidence>
<evidence type="ECO:0000313" key="4">
    <source>
        <dbReference type="Proteomes" id="UP001597414"/>
    </source>
</evidence>
<feature type="domain" description="N-acetyltransferase" evidence="2">
    <location>
        <begin position="1"/>
        <end position="125"/>
    </location>
</feature>
<evidence type="ECO:0000256" key="1">
    <source>
        <dbReference type="ARBA" id="ARBA00022679"/>
    </source>
</evidence>
<dbReference type="CDD" id="cd04301">
    <property type="entry name" value="NAT_SF"/>
    <property type="match status" value="1"/>
</dbReference>
<dbReference type="PANTHER" id="PTHR13947:SF37">
    <property type="entry name" value="LD18367P"/>
    <property type="match status" value="1"/>
</dbReference>
<proteinExistence type="predicted"/>
<reference evidence="4" key="1">
    <citation type="journal article" date="2019" name="Int. J. Syst. Evol. Microbiol.">
        <title>The Global Catalogue of Microorganisms (GCM) 10K type strain sequencing project: providing services to taxonomists for standard genome sequencing and annotation.</title>
        <authorList>
            <consortium name="The Broad Institute Genomics Platform"/>
            <consortium name="The Broad Institute Genome Sequencing Center for Infectious Disease"/>
            <person name="Wu L."/>
            <person name="Ma J."/>
        </authorList>
    </citation>
    <scope>NUCLEOTIDE SEQUENCE [LARGE SCALE GENOMIC DNA]</scope>
    <source>
        <strain evidence="4">KCTC 19812</strain>
    </source>
</reference>
<dbReference type="InterPro" id="IPR000182">
    <property type="entry name" value="GNAT_dom"/>
</dbReference>
<organism evidence="3 4">
    <name type="scientific">Shivajiella indica</name>
    <dbReference type="NCBI Taxonomy" id="872115"/>
    <lineage>
        <taxon>Bacteria</taxon>
        <taxon>Pseudomonadati</taxon>
        <taxon>Bacteroidota</taxon>
        <taxon>Cytophagia</taxon>
        <taxon>Cytophagales</taxon>
        <taxon>Cyclobacteriaceae</taxon>
        <taxon>Shivajiella</taxon>
    </lineage>
</organism>
<accession>A0ABW5B466</accession>
<comment type="caution">
    <text evidence="3">The sequence shown here is derived from an EMBL/GenBank/DDBJ whole genome shotgun (WGS) entry which is preliminary data.</text>
</comment>
<dbReference type="PROSITE" id="PS51186">
    <property type="entry name" value="GNAT"/>
    <property type="match status" value="1"/>
</dbReference>
<keyword evidence="3" id="KW-0012">Acyltransferase</keyword>
<dbReference type="SUPFAM" id="SSF55729">
    <property type="entry name" value="Acyl-CoA N-acyltransferases (Nat)"/>
    <property type="match status" value="1"/>
</dbReference>
<name>A0ABW5B466_9BACT</name>
<protein>
    <submittedName>
        <fullName evidence="3">GNAT family N-acetyltransferase</fullName>
        <ecNumber evidence="3">2.3.-.-</ecNumber>
    </submittedName>
</protein>